<dbReference type="EMBL" id="JACCBH010000001">
    <property type="protein sequence ID" value="NYD53949.1"/>
    <property type="molecule type" value="Genomic_DNA"/>
</dbReference>
<sequence>MLAWEVLARAELIPSQLSSPSAVVPWLWTAAGTAAFWDDLAATMFQWLIGLLIATVAGIGGGLLVGTNRVLSALLQAPIEFLRPIPAIIYLPLLLLLFGATPEVAYWLAAVGAVWPVFFQTVYGLQSLDPLAMETARMFGFSRRQRIFDVLLPGVAPSIATGVRIAASIALVVVVTVQIVGSIPGIGATLRNSQINGIYPAVYGLTLVIGGIGLMANLGMERLEPKLLKWHQPYRPAT</sequence>
<comment type="subcellular location">
    <subcellularLocation>
        <location evidence="1 7">Cell membrane</location>
        <topology evidence="1 7">Multi-pass membrane protein</topology>
    </subcellularLocation>
</comment>
<dbReference type="Proteomes" id="UP000552045">
    <property type="component" value="Unassembled WGS sequence"/>
</dbReference>
<keyword evidence="3" id="KW-1003">Cell membrane</keyword>
<evidence type="ECO:0000259" key="8">
    <source>
        <dbReference type="PROSITE" id="PS50928"/>
    </source>
</evidence>
<reference evidence="9 10" key="1">
    <citation type="submission" date="2020-07" db="EMBL/GenBank/DDBJ databases">
        <title>Sequencing the genomes of 1000 actinobacteria strains.</title>
        <authorList>
            <person name="Klenk H.-P."/>
        </authorList>
    </citation>
    <scope>NUCLEOTIDE SEQUENCE [LARGE SCALE GENOMIC DNA]</scope>
    <source>
        <strain evidence="9 10">DSM 22185</strain>
    </source>
</reference>
<comment type="caution">
    <text evidence="9">The sequence shown here is derived from an EMBL/GenBank/DDBJ whole genome shotgun (WGS) entry which is preliminary data.</text>
</comment>
<dbReference type="Gene3D" id="1.10.3720.10">
    <property type="entry name" value="MetI-like"/>
    <property type="match status" value="1"/>
</dbReference>
<feature type="transmembrane region" description="Helical" evidence="7">
    <location>
        <begin position="44"/>
        <end position="65"/>
    </location>
</feature>
<keyword evidence="5 7" id="KW-1133">Transmembrane helix</keyword>
<keyword evidence="2 7" id="KW-0813">Transport</keyword>
<dbReference type="SUPFAM" id="SSF161098">
    <property type="entry name" value="MetI-like"/>
    <property type="match status" value="1"/>
</dbReference>
<dbReference type="PANTHER" id="PTHR30151:SF0">
    <property type="entry name" value="ABC TRANSPORTER PERMEASE PROTEIN MJ0413-RELATED"/>
    <property type="match status" value="1"/>
</dbReference>
<dbReference type="PROSITE" id="PS50928">
    <property type="entry name" value="ABC_TM1"/>
    <property type="match status" value="1"/>
</dbReference>
<keyword evidence="6 7" id="KW-0472">Membrane</keyword>
<name>A0A7Y9JNQ5_9MICO</name>
<keyword evidence="4 7" id="KW-0812">Transmembrane</keyword>
<evidence type="ECO:0000256" key="3">
    <source>
        <dbReference type="ARBA" id="ARBA00022475"/>
    </source>
</evidence>
<feature type="transmembrane region" description="Helical" evidence="7">
    <location>
        <begin position="104"/>
        <end position="126"/>
    </location>
</feature>
<evidence type="ECO:0000256" key="5">
    <source>
        <dbReference type="ARBA" id="ARBA00022989"/>
    </source>
</evidence>
<evidence type="ECO:0000256" key="2">
    <source>
        <dbReference type="ARBA" id="ARBA00022448"/>
    </source>
</evidence>
<dbReference type="InterPro" id="IPR000515">
    <property type="entry name" value="MetI-like"/>
</dbReference>
<comment type="similarity">
    <text evidence="7">Belongs to the binding-protein-dependent transport system permease family.</text>
</comment>
<dbReference type="GO" id="GO:0005886">
    <property type="term" value="C:plasma membrane"/>
    <property type="evidence" value="ECO:0007669"/>
    <property type="project" value="UniProtKB-SubCell"/>
</dbReference>
<proteinExistence type="inferred from homology"/>
<dbReference type="Pfam" id="PF00528">
    <property type="entry name" value="BPD_transp_1"/>
    <property type="match status" value="1"/>
</dbReference>
<evidence type="ECO:0000256" key="1">
    <source>
        <dbReference type="ARBA" id="ARBA00004651"/>
    </source>
</evidence>
<evidence type="ECO:0000256" key="7">
    <source>
        <dbReference type="RuleBase" id="RU363032"/>
    </source>
</evidence>
<feature type="transmembrane region" description="Helical" evidence="7">
    <location>
        <begin position="77"/>
        <end position="98"/>
    </location>
</feature>
<protein>
    <submittedName>
        <fullName evidence="9">ABC-type nitrate/sulfonate/bicarbonate transport system permease component</fullName>
    </submittedName>
</protein>
<gene>
    <name evidence="9" type="ORF">BKA02_001004</name>
</gene>
<dbReference type="AlphaFoldDB" id="A0A7Y9JNQ5"/>
<accession>A0A7Y9JNQ5</accession>
<keyword evidence="10" id="KW-1185">Reference proteome</keyword>
<dbReference type="RefSeq" id="WP_179431881.1">
    <property type="nucleotide sequence ID" value="NZ_JACCBH010000001.1"/>
</dbReference>
<dbReference type="GO" id="GO:0055085">
    <property type="term" value="P:transmembrane transport"/>
    <property type="evidence" value="ECO:0007669"/>
    <property type="project" value="InterPro"/>
</dbReference>
<evidence type="ECO:0000256" key="6">
    <source>
        <dbReference type="ARBA" id="ARBA00023136"/>
    </source>
</evidence>
<evidence type="ECO:0000313" key="10">
    <source>
        <dbReference type="Proteomes" id="UP000552045"/>
    </source>
</evidence>
<organism evidence="9 10">
    <name type="scientific">Microbacterium pseudoresistens</name>
    <dbReference type="NCBI Taxonomy" id="640634"/>
    <lineage>
        <taxon>Bacteria</taxon>
        <taxon>Bacillati</taxon>
        <taxon>Actinomycetota</taxon>
        <taxon>Actinomycetes</taxon>
        <taxon>Micrococcales</taxon>
        <taxon>Microbacteriaceae</taxon>
        <taxon>Microbacterium</taxon>
    </lineage>
</organism>
<feature type="transmembrane region" description="Helical" evidence="7">
    <location>
        <begin position="200"/>
        <end position="220"/>
    </location>
</feature>
<evidence type="ECO:0000256" key="4">
    <source>
        <dbReference type="ARBA" id="ARBA00022692"/>
    </source>
</evidence>
<dbReference type="InterPro" id="IPR035906">
    <property type="entry name" value="MetI-like_sf"/>
</dbReference>
<dbReference type="CDD" id="cd06261">
    <property type="entry name" value="TM_PBP2"/>
    <property type="match status" value="1"/>
</dbReference>
<dbReference type="PANTHER" id="PTHR30151">
    <property type="entry name" value="ALKANE SULFONATE ABC TRANSPORTER-RELATED, MEMBRANE SUBUNIT"/>
    <property type="match status" value="1"/>
</dbReference>
<evidence type="ECO:0000313" key="9">
    <source>
        <dbReference type="EMBL" id="NYD53949.1"/>
    </source>
</evidence>
<feature type="transmembrane region" description="Helical" evidence="7">
    <location>
        <begin position="147"/>
        <end position="180"/>
    </location>
</feature>
<feature type="domain" description="ABC transmembrane type-1" evidence="8">
    <location>
        <begin position="40"/>
        <end position="220"/>
    </location>
</feature>